<feature type="region of interest" description="Disordered" evidence="1">
    <location>
        <begin position="602"/>
        <end position="658"/>
    </location>
</feature>
<feature type="compositionally biased region" description="Acidic residues" evidence="1">
    <location>
        <begin position="279"/>
        <end position="296"/>
    </location>
</feature>
<feature type="compositionally biased region" description="Basic and acidic residues" evidence="1">
    <location>
        <begin position="317"/>
        <end position="326"/>
    </location>
</feature>
<gene>
    <name evidence="2" type="ORF">Vbra_19530</name>
</gene>
<protein>
    <submittedName>
        <fullName evidence="2">Uncharacterized protein</fullName>
    </submittedName>
</protein>
<dbReference type="AlphaFoldDB" id="A0A0G4H380"/>
<dbReference type="Proteomes" id="UP000041254">
    <property type="component" value="Unassembled WGS sequence"/>
</dbReference>
<feature type="region of interest" description="Disordered" evidence="1">
    <location>
        <begin position="371"/>
        <end position="415"/>
    </location>
</feature>
<proteinExistence type="predicted"/>
<dbReference type="VEuPathDB" id="CryptoDB:Vbra_19530"/>
<feature type="compositionally biased region" description="Basic and acidic residues" evidence="1">
    <location>
        <begin position="251"/>
        <end position="278"/>
    </location>
</feature>
<accession>A0A0G4H380</accession>
<feature type="region of interest" description="Disordered" evidence="1">
    <location>
        <begin position="251"/>
        <end position="340"/>
    </location>
</feature>
<name>A0A0G4H380_VITBC</name>
<dbReference type="InParanoid" id="A0A0G4H380"/>
<organism evidence="2 3">
    <name type="scientific">Vitrella brassicaformis (strain CCMP3155)</name>
    <dbReference type="NCBI Taxonomy" id="1169540"/>
    <lineage>
        <taxon>Eukaryota</taxon>
        <taxon>Sar</taxon>
        <taxon>Alveolata</taxon>
        <taxon>Colpodellida</taxon>
        <taxon>Vitrellaceae</taxon>
        <taxon>Vitrella</taxon>
    </lineage>
</organism>
<feature type="compositionally biased region" description="Gly residues" evidence="1">
    <location>
        <begin position="374"/>
        <end position="393"/>
    </location>
</feature>
<dbReference type="EMBL" id="CDMY01000973">
    <property type="protein sequence ID" value="CEM38173.1"/>
    <property type="molecule type" value="Genomic_DNA"/>
</dbReference>
<reference evidence="2 3" key="1">
    <citation type="submission" date="2014-11" db="EMBL/GenBank/DDBJ databases">
        <authorList>
            <person name="Zhu J."/>
            <person name="Qi W."/>
            <person name="Song R."/>
        </authorList>
    </citation>
    <scope>NUCLEOTIDE SEQUENCE [LARGE SCALE GENOMIC DNA]</scope>
</reference>
<feature type="compositionally biased region" description="Pro residues" evidence="1">
    <location>
        <begin position="608"/>
        <end position="617"/>
    </location>
</feature>
<sequence>MMKGIGKRLNERTGTELLDFIAEKGWGIESVSVKATCRLRAGAIDLEEPLKLPGVTKSPSSAKFVARPATSGAATAAAGAWAGGGGGLAIHGDFGRREYHFMDLSPDRHLYEVTKYDQLTQTFTILPDAWASVTSADATKLAEGSRIIDLILGFELNTTEIEVHGATVVLRVDHTPPLTSFPAPLKSIRVVGRATSIQTNNSCAETIPRGESVCEWYLEAPEPHGNLRVSGIHPLHGAEITFIYEEGEGMEGDRNTEQHKEGGHDTEHHKEGDHQAEQDKEEEEGEDEEESEDDKEPIDSYFQASSTAQPGSFFPGTEKDINHNEEVASSPTARPMGRRAGKEHVFNHPVGATRLHLAWSEWDVDDSAAAAAAGGSGGGVGAGDGGEGDGVANGGETSAEGQGGGEGQVEAEREAFNEDSELKFAASAQVDEQEIVDSWACLCIIEMKARDSTTTAAGGADGEGAEDASTQKASLDIDSTTLATLGQLKIKLPSPDKLSVEDIAEVRESLLVYVHENNTQGHDNSLEGNRKTVLLVNSILFQCRIPLEVDINNVINLRGKSPPAQRRLLGQAAGRNATVTSEDLNVAARAIRIALTAIQPRALEPANGPGPAPPPPDDSTGTNGEQAGGAAGAAAAAAALSTPPQPSSGASRPAGGHN</sequence>
<evidence type="ECO:0000313" key="3">
    <source>
        <dbReference type="Proteomes" id="UP000041254"/>
    </source>
</evidence>
<evidence type="ECO:0000313" key="2">
    <source>
        <dbReference type="EMBL" id="CEM38173.1"/>
    </source>
</evidence>
<keyword evidence="3" id="KW-1185">Reference proteome</keyword>
<evidence type="ECO:0000256" key="1">
    <source>
        <dbReference type="SAM" id="MobiDB-lite"/>
    </source>
</evidence>